<evidence type="ECO:0000256" key="12">
    <source>
        <dbReference type="ARBA" id="ARBA00044550"/>
    </source>
</evidence>
<comment type="caution">
    <text evidence="15">The sequence shown here is derived from an EMBL/GenBank/DDBJ whole genome shotgun (WGS) entry which is preliminary data.</text>
</comment>
<feature type="domain" description="Helicase ATP-binding" evidence="13">
    <location>
        <begin position="25"/>
        <end position="193"/>
    </location>
</feature>
<dbReference type="InterPro" id="IPR032284">
    <property type="entry name" value="RecQ_Zn-bd"/>
</dbReference>
<dbReference type="Gene3D" id="1.10.10.10">
    <property type="entry name" value="Winged helix-like DNA-binding domain superfamily/Winged helix DNA-binding domain"/>
    <property type="match status" value="1"/>
</dbReference>
<dbReference type="SMART" id="SM00487">
    <property type="entry name" value="DEXDc"/>
    <property type="match status" value="1"/>
</dbReference>
<evidence type="ECO:0000256" key="2">
    <source>
        <dbReference type="ARBA" id="ARBA00022723"/>
    </source>
</evidence>
<evidence type="ECO:0000256" key="6">
    <source>
        <dbReference type="ARBA" id="ARBA00022840"/>
    </source>
</evidence>
<evidence type="ECO:0000313" key="15">
    <source>
        <dbReference type="EMBL" id="MFD1095759.1"/>
    </source>
</evidence>
<evidence type="ECO:0000259" key="13">
    <source>
        <dbReference type="PROSITE" id="PS51192"/>
    </source>
</evidence>
<dbReference type="SMART" id="SM00490">
    <property type="entry name" value="HELICc"/>
    <property type="match status" value="1"/>
</dbReference>
<keyword evidence="4" id="KW-0378">Hydrolase</keyword>
<evidence type="ECO:0000256" key="9">
    <source>
        <dbReference type="ARBA" id="ARBA00034617"/>
    </source>
</evidence>
<organism evidence="15 16">
    <name type="scientific">Salegentibacter chungangensis</name>
    <dbReference type="NCBI Taxonomy" id="1335724"/>
    <lineage>
        <taxon>Bacteria</taxon>
        <taxon>Pseudomonadati</taxon>
        <taxon>Bacteroidota</taxon>
        <taxon>Flavobacteriia</taxon>
        <taxon>Flavobacteriales</taxon>
        <taxon>Flavobacteriaceae</taxon>
        <taxon>Salegentibacter</taxon>
    </lineage>
</organism>
<keyword evidence="3" id="KW-0547">Nucleotide-binding</keyword>
<evidence type="ECO:0000259" key="14">
    <source>
        <dbReference type="PROSITE" id="PS51194"/>
    </source>
</evidence>
<dbReference type="InterPro" id="IPR014001">
    <property type="entry name" value="Helicase_ATP-bd"/>
</dbReference>
<dbReference type="SUPFAM" id="SSF52540">
    <property type="entry name" value="P-loop containing nucleoside triphosphate hydrolases"/>
    <property type="match status" value="1"/>
</dbReference>
<dbReference type="GO" id="GO:0004386">
    <property type="term" value="F:helicase activity"/>
    <property type="evidence" value="ECO:0007669"/>
    <property type="project" value="UniProtKB-KW"/>
</dbReference>
<keyword evidence="7" id="KW-0238">DNA-binding</keyword>
<dbReference type="Proteomes" id="UP001597131">
    <property type="component" value="Unassembled WGS sequence"/>
</dbReference>
<dbReference type="PANTHER" id="PTHR13710">
    <property type="entry name" value="DNA HELICASE RECQ FAMILY MEMBER"/>
    <property type="match status" value="1"/>
</dbReference>
<dbReference type="Pfam" id="PF00271">
    <property type="entry name" value="Helicase_C"/>
    <property type="match status" value="1"/>
</dbReference>
<evidence type="ECO:0000256" key="11">
    <source>
        <dbReference type="ARBA" id="ARBA00044535"/>
    </source>
</evidence>
<evidence type="ECO:0000256" key="1">
    <source>
        <dbReference type="ARBA" id="ARBA00005446"/>
    </source>
</evidence>
<reference evidence="16" key="1">
    <citation type="journal article" date="2019" name="Int. J. Syst. Evol. Microbiol.">
        <title>The Global Catalogue of Microorganisms (GCM) 10K type strain sequencing project: providing services to taxonomists for standard genome sequencing and annotation.</title>
        <authorList>
            <consortium name="The Broad Institute Genomics Platform"/>
            <consortium name="The Broad Institute Genome Sequencing Center for Infectious Disease"/>
            <person name="Wu L."/>
            <person name="Ma J."/>
        </authorList>
    </citation>
    <scope>NUCLEOTIDE SEQUENCE [LARGE SCALE GENOMIC DNA]</scope>
    <source>
        <strain evidence="16">CCUG 64793</strain>
    </source>
</reference>
<dbReference type="PROSITE" id="PS51192">
    <property type="entry name" value="HELICASE_ATP_BIND_1"/>
    <property type="match status" value="1"/>
</dbReference>
<evidence type="ECO:0000256" key="7">
    <source>
        <dbReference type="ARBA" id="ARBA00023125"/>
    </source>
</evidence>
<keyword evidence="6" id="KW-0067">ATP-binding</keyword>
<sequence length="635" mass="72315">MQEALHILKKYWGYDEFRPLQWPIISDLLEKKDIIALLPTGGGKSVCFQVPALLQPGICIVVSPLIALMEDQVSSLHKNGIKAMAVTGGISYDDLDKKLDNCIYGNYKFLYLSPERLQQELVQERIKQMDVNLIAVDEAHCISQWGHDFRPAYRNINKLKELLPETPLAALTATATPEVVKDIKKELELEGSVLHKKSFARPNIAYNVLKAEDKFYRLSRLLKSKSETAIIYVRSRKATIDISEHLNKEGYRALAFHGGLKNEEKSKRLNMWLANESYIMVATTAFGMGIDKPDVRQVIHLNLPESLESYFQEAGRAGRDGKPAAASIITSTSDIPVLKNQFLASLPDVKDIKQVYRKLNSYFQIAFGEGEQTTENFNFSDFCEQYSFNALKTYNCLQVLDRCSILKLSQQFHKKTEVQFIISSAQLDHYLSSHSAYDDLVKAMLRTYGGILENKTSINLNALCKKAGITEDKAIDILKRLEADEIIEFNYAAQDTSITFLVPREDEATINPVASYIRLQYDTKTSKIEAVLSFIENEKECKSQQLLKYFGETETSPCGICSVCNKENTEISRSVMNNIYKEIVLLLKKRELNSRALTEQIDLYREEHILKVLQLLVERKIILRTPTNNYKLPEK</sequence>
<proteinExistence type="inferred from homology"/>
<evidence type="ECO:0000256" key="3">
    <source>
        <dbReference type="ARBA" id="ARBA00022741"/>
    </source>
</evidence>
<comment type="catalytic activity">
    <reaction evidence="9">
        <text>Couples ATP hydrolysis with the unwinding of duplex DNA by translocating in the 3'-5' direction.</text>
        <dbReference type="EC" id="5.6.2.4"/>
    </reaction>
</comment>
<dbReference type="InterPro" id="IPR036388">
    <property type="entry name" value="WH-like_DNA-bd_sf"/>
</dbReference>
<keyword evidence="2" id="KW-0479">Metal-binding</keyword>
<evidence type="ECO:0000256" key="10">
    <source>
        <dbReference type="ARBA" id="ARBA00034808"/>
    </source>
</evidence>
<dbReference type="PROSITE" id="PS51194">
    <property type="entry name" value="HELICASE_CTER"/>
    <property type="match status" value="1"/>
</dbReference>
<dbReference type="InterPro" id="IPR001650">
    <property type="entry name" value="Helicase_C-like"/>
</dbReference>
<dbReference type="Pfam" id="PF00270">
    <property type="entry name" value="DEAD"/>
    <property type="match status" value="1"/>
</dbReference>
<dbReference type="InterPro" id="IPR011545">
    <property type="entry name" value="DEAD/DEAH_box_helicase_dom"/>
</dbReference>
<accession>A0ABW3NS47</accession>
<dbReference type="CDD" id="cd17920">
    <property type="entry name" value="DEXHc_RecQ"/>
    <property type="match status" value="1"/>
</dbReference>
<dbReference type="Gene3D" id="3.40.50.300">
    <property type="entry name" value="P-loop containing nucleotide triphosphate hydrolases"/>
    <property type="match status" value="2"/>
</dbReference>
<dbReference type="InterPro" id="IPR004589">
    <property type="entry name" value="DNA_helicase_ATP-dep_RecQ"/>
</dbReference>
<dbReference type="PANTHER" id="PTHR13710:SF105">
    <property type="entry name" value="ATP-DEPENDENT DNA HELICASE Q1"/>
    <property type="match status" value="1"/>
</dbReference>
<protein>
    <recommendedName>
        <fullName evidence="11">ATP-dependent DNA helicase RecQ</fullName>
        <ecNumber evidence="10">5.6.2.4</ecNumber>
    </recommendedName>
    <alternativeName>
        <fullName evidence="12">DNA 3'-5' helicase RecQ</fullName>
    </alternativeName>
</protein>
<dbReference type="Pfam" id="PF16124">
    <property type="entry name" value="RecQ_Zn_bind"/>
    <property type="match status" value="1"/>
</dbReference>
<gene>
    <name evidence="15" type="ORF">ACFQ3Q_08370</name>
</gene>
<evidence type="ECO:0000256" key="4">
    <source>
        <dbReference type="ARBA" id="ARBA00022801"/>
    </source>
</evidence>
<dbReference type="RefSeq" id="WP_380744765.1">
    <property type="nucleotide sequence ID" value="NZ_JBHTLI010000001.1"/>
</dbReference>
<keyword evidence="16" id="KW-1185">Reference proteome</keyword>
<feature type="domain" description="Helicase C-terminal" evidence="14">
    <location>
        <begin position="217"/>
        <end position="360"/>
    </location>
</feature>
<name>A0ABW3NS47_9FLAO</name>
<evidence type="ECO:0000256" key="5">
    <source>
        <dbReference type="ARBA" id="ARBA00022806"/>
    </source>
</evidence>
<keyword evidence="5 15" id="KW-0347">Helicase</keyword>
<comment type="similarity">
    <text evidence="1">Belongs to the helicase family. RecQ subfamily.</text>
</comment>
<evidence type="ECO:0000313" key="16">
    <source>
        <dbReference type="Proteomes" id="UP001597131"/>
    </source>
</evidence>
<dbReference type="NCBIfam" id="TIGR00614">
    <property type="entry name" value="recQ_fam"/>
    <property type="match status" value="1"/>
</dbReference>
<dbReference type="EMBL" id="JBHTLI010000001">
    <property type="protein sequence ID" value="MFD1095759.1"/>
    <property type="molecule type" value="Genomic_DNA"/>
</dbReference>
<dbReference type="EC" id="5.6.2.4" evidence="10"/>
<dbReference type="InterPro" id="IPR027417">
    <property type="entry name" value="P-loop_NTPase"/>
</dbReference>
<evidence type="ECO:0000256" key="8">
    <source>
        <dbReference type="ARBA" id="ARBA00023235"/>
    </source>
</evidence>
<keyword evidence="8" id="KW-0413">Isomerase</keyword>